<dbReference type="InterPro" id="IPR004158">
    <property type="entry name" value="DUF247_pln"/>
</dbReference>
<proteinExistence type="predicted"/>
<dbReference type="EMBL" id="JBBPBM010000034">
    <property type="protein sequence ID" value="KAK8532066.1"/>
    <property type="molecule type" value="Genomic_DNA"/>
</dbReference>
<keyword evidence="1" id="KW-0472">Membrane</keyword>
<evidence type="ECO:0000256" key="1">
    <source>
        <dbReference type="SAM" id="Phobius"/>
    </source>
</evidence>
<evidence type="ECO:0000313" key="3">
    <source>
        <dbReference type="Proteomes" id="UP001472677"/>
    </source>
</evidence>
<sequence>MLRSCELQGMYAVVIDDIHKFCNNPWTPAAAQVYYTHFSSPWTFIALLGAIISLLFSATQAYFSLPGNRPENEPTPR</sequence>
<keyword evidence="1" id="KW-1133">Transmembrane helix</keyword>
<evidence type="ECO:0008006" key="4">
    <source>
        <dbReference type="Google" id="ProtNLM"/>
    </source>
</evidence>
<organism evidence="2 3">
    <name type="scientific">Hibiscus sabdariffa</name>
    <name type="common">roselle</name>
    <dbReference type="NCBI Taxonomy" id="183260"/>
    <lineage>
        <taxon>Eukaryota</taxon>
        <taxon>Viridiplantae</taxon>
        <taxon>Streptophyta</taxon>
        <taxon>Embryophyta</taxon>
        <taxon>Tracheophyta</taxon>
        <taxon>Spermatophyta</taxon>
        <taxon>Magnoliopsida</taxon>
        <taxon>eudicotyledons</taxon>
        <taxon>Gunneridae</taxon>
        <taxon>Pentapetalae</taxon>
        <taxon>rosids</taxon>
        <taxon>malvids</taxon>
        <taxon>Malvales</taxon>
        <taxon>Malvaceae</taxon>
        <taxon>Malvoideae</taxon>
        <taxon>Hibiscus</taxon>
    </lineage>
</organism>
<dbReference type="Proteomes" id="UP001472677">
    <property type="component" value="Unassembled WGS sequence"/>
</dbReference>
<dbReference type="Pfam" id="PF03140">
    <property type="entry name" value="DUF247"/>
    <property type="match status" value="1"/>
</dbReference>
<keyword evidence="3" id="KW-1185">Reference proteome</keyword>
<evidence type="ECO:0000313" key="2">
    <source>
        <dbReference type="EMBL" id="KAK8532066.1"/>
    </source>
</evidence>
<name>A0ABR2D7T9_9ROSI</name>
<gene>
    <name evidence="2" type="ORF">V6N12_053516</name>
</gene>
<protein>
    <recommendedName>
        <fullName evidence="4">CASP-like protein</fullName>
    </recommendedName>
</protein>
<reference evidence="2 3" key="1">
    <citation type="journal article" date="2024" name="G3 (Bethesda)">
        <title>Genome assembly of Hibiscus sabdariffa L. provides insights into metabolisms of medicinal natural products.</title>
        <authorList>
            <person name="Kim T."/>
        </authorList>
    </citation>
    <scope>NUCLEOTIDE SEQUENCE [LARGE SCALE GENOMIC DNA]</scope>
    <source>
        <strain evidence="2">TK-2024</strain>
        <tissue evidence="2">Old leaves</tissue>
    </source>
</reference>
<keyword evidence="1" id="KW-0812">Transmembrane</keyword>
<feature type="transmembrane region" description="Helical" evidence="1">
    <location>
        <begin position="42"/>
        <end position="63"/>
    </location>
</feature>
<accession>A0ABR2D7T9</accession>
<comment type="caution">
    <text evidence="2">The sequence shown here is derived from an EMBL/GenBank/DDBJ whole genome shotgun (WGS) entry which is preliminary data.</text>
</comment>